<comment type="caution">
    <text evidence="1">The sequence shown here is derived from an EMBL/GenBank/DDBJ whole genome shotgun (WGS) entry which is preliminary data.</text>
</comment>
<gene>
    <name evidence="1" type="ORF">CA163_09495</name>
</gene>
<dbReference type="Proteomes" id="UP000214596">
    <property type="component" value="Unassembled WGS sequence"/>
</dbReference>
<dbReference type="AlphaFoldDB" id="A0A227JD89"/>
<proteinExistence type="predicted"/>
<evidence type="ECO:0000313" key="2">
    <source>
        <dbReference type="Proteomes" id="UP000214596"/>
    </source>
</evidence>
<evidence type="ECO:0000313" key="1">
    <source>
        <dbReference type="EMBL" id="OXE33060.1"/>
    </source>
</evidence>
<protein>
    <submittedName>
        <fullName evidence="1">Uncharacterized protein</fullName>
    </submittedName>
</protein>
<accession>A0A227JD89</accession>
<name>A0A227JD89_VIBPH</name>
<sequence>MTNKCGQCRQFTRMKSSDQDICGAWGHPTCATRIACEFFMPTISAKLRVPTGQEPKN</sequence>
<organism evidence="1 2">
    <name type="scientific">Vibrio parahaemolyticus</name>
    <dbReference type="NCBI Taxonomy" id="670"/>
    <lineage>
        <taxon>Bacteria</taxon>
        <taxon>Pseudomonadati</taxon>
        <taxon>Pseudomonadota</taxon>
        <taxon>Gammaproteobacteria</taxon>
        <taxon>Vibrionales</taxon>
        <taxon>Vibrionaceae</taxon>
        <taxon>Vibrio</taxon>
    </lineage>
</organism>
<dbReference type="OMA" id="TRIACEF"/>
<reference evidence="1 2" key="1">
    <citation type="journal article" date="2017" name="Appl. Environ. Microbiol.">
        <title>Parallel evolution of two clades of a major Atlantic endemic Vibrio parahaemolyticus pathogen lineage by independent acquisition of related pathogenicity islands.</title>
        <authorList>
            <person name="Xu F."/>
            <person name="Gonzalez-Escalona N."/>
            <person name="Drees K.P."/>
            <person name="Sebra R.P."/>
            <person name="Cooper V.S."/>
            <person name="Jones S.H."/>
            <person name="Whistler C.A."/>
        </authorList>
    </citation>
    <scope>NUCLEOTIDE SEQUENCE [LARGE SCALE GENOMIC DNA]</scope>
    <source>
        <strain evidence="1 2">MAVP-3</strain>
    </source>
</reference>
<dbReference type="OrthoDB" id="5880213at2"/>
<dbReference type="EMBL" id="NIXT01000427">
    <property type="protein sequence ID" value="OXE33060.1"/>
    <property type="molecule type" value="Genomic_DNA"/>
</dbReference>